<sequence>MASKRRNMFYKNKKQETTEIGQYPYSSAGGYLSEPDRLAYDSDASTISKYATLDRRRVRNRDNEFTTSTMPRNKYTPAVKHAVNVYKNQPGRIENYEPGHSSIAEKEAKQVRIQSYLNISGSCNY</sequence>
<organism evidence="1 2">
    <name type="scientific">Ranatra chinensis</name>
    <dbReference type="NCBI Taxonomy" id="642074"/>
    <lineage>
        <taxon>Eukaryota</taxon>
        <taxon>Metazoa</taxon>
        <taxon>Ecdysozoa</taxon>
        <taxon>Arthropoda</taxon>
        <taxon>Hexapoda</taxon>
        <taxon>Insecta</taxon>
        <taxon>Pterygota</taxon>
        <taxon>Neoptera</taxon>
        <taxon>Paraneoptera</taxon>
        <taxon>Hemiptera</taxon>
        <taxon>Heteroptera</taxon>
        <taxon>Panheteroptera</taxon>
        <taxon>Nepomorpha</taxon>
        <taxon>Nepidae</taxon>
        <taxon>Ranatrinae</taxon>
        <taxon>Ranatra</taxon>
    </lineage>
</organism>
<keyword evidence="2" id="KW-1185">Reference proteome</keyword>
<dbReference type="Proteomes" id="UP001558652">
    <property type="component" value="Unassembled WGS sequence"/>
</dbReference>
<comment type="caution">
    <text evidence="1">The sequence shown here is derived from an EMBL/GenBank/DDBJ whole genome shotgun (WGS) entry which is preliminary data.</text>
</comment>
<reference evidence="1 2" key="1">
    <citation type="submission" date="2024-07" db="EMBL/GenBank/DDBJ databases">
        <title>Chromosome-level genome assembly of the water stick insect Ranatra chinensis (Heteroptera: Nepidae).</title>
        <authorList>
            <person name="Liu X."/>
        </authorList>
    </citation>
    <scope>NUCLEOTIDE SEQUENCE [LARGE SCALE GENOMIC DNA]</scope>
    <source>
        <strain evidence="1">Cailab_2021Rc</strain>
        <tissue evidence="1">Muscle</tissue>
    </source>
</reference>
<evidence type="ECO:0000313" key="2">
    <source>
        <dbReference type="Proteomes" id="UP001558652"/>
    </source>
</evidence>
<accession>A0ABD0Y6W8</accession>
<dbReference type="AlphaFoldDB" id="A0ABD0Y6W8"/>
<gene>
    <name evidence="1" type="ORF">AAG570_003794</name>
</gene>
<name>A0ABD0Y6W8_9HEMI</name>
<proteinExistence type="predicted"/>
<dbReference type="EMBL" id="JBFDAA010000014">
    <property type="protein sequence ID" value="KAL1122389.1"/>
    <property type="molecule type" value="Genomic_DNA"/>
</dbReference>
<evidence type="ECO:0000313" key="1">
    <source>
        <dbReference type="EMBL" id="KAL1122389.1"/>
    </source>
</evidence>
<protein>
    <submittedName>
        <fullName evidence="1">Uncharacterized protein</fullName>
    </submittedName>
</protein>